<dbReference type="InterPro" id="IPR023296">
    <property type="entry name" value="Glyco_hydro_beta-prop_sf"/>
</dbReference>
<proteinExistence type="predicted"/>
<evidence type="ECO:0000256" key="1">
    <source>
        <dbReference type="SAM" id="SignalP"/>
    </source>
</evidence>
<reference evidence="3 4" key="1">
    <citation type="submission" date="2019-12" db="EMBL/GenBank/DDBJ databases">
        <title>Shinella granuli gen. nov., sp. nov., and proposal of the reclassification of Zoogloea ramigera ATCC 19623 as Shinella zoogloeoides sp. nov.</title>
        <authorList>
            <person name="Gao J."/>
        </authorList>
    </citation>
    <scope>NUCLEOTIDE SEQUENCE [LARGE SCALE GENOMIC DNA]</scope>
    <source>
        <strain evidence="3 4">DSM 287</strain>
    </source>
</reference>
<dbReference type="Proteomes" id="UP000440304">
    <property type="component" value="Unassembled WGS sequence"/>
</dbReference>
<evidence type="ECO:0000313" key="3">
    <source>
        <dbReference type="EMBL" id="MXO02720.1"/>
    </source>
</evidence>
<keyword evidence="1" id="KW-0732">Signal</keyword>
<evidence type="ECO:0000259" key="2">
    <source>
        <dbReference type="Pfam" id="PF06662"/>
    </source>
</evidence>
<feature type="chain" id="PRO_5027044483" description="D-glucuronyl C5-epimerase C-terminal domain-containing protein" evidence="1">
    <location>
        <begin position="27"/>
        <end position="758"/>
    </location>
</feature>
<dbReference type="RefSeq" id="WP_160787941.1">
    <property type="nucleotide sequence ID" value="NZ_CP086610.1"/>
</dbReference>
<dbReference type="GO" id="GO:0005975">
    <property type="term" value="P:carbohydrate metabolic process"/>
    <property type="evidence" value="ECO:0007669"/>
    <property type="project" value="InterPro"/>
</dbReference>
<dbReference type="Gene3D" id="1.50.10.10">
    <property type="match status" value="1"/>
</dbReference>
<dbReference type="OrthoDB" id="7888928at2"/>
<dbReference type="Gene3D" id="2.115.10.20">
    <property type="entry name" value="Glycosyl hydrolase domain, family 43"/>
    <property type="match status" value="1"/>
</dbReference>
<dbReference type="InterPro" id="IPR010598">
    <property type="entry name" value="C5-epim_C"/>
</dbReference>
<accession>A0A6N8TNK5</accession>
<protein>
    <recommendedName>
        <fullName evidence="2">D-glucuronyl C5-epimerase C-terminal domain-containing protein</fullName>
    </recommendedName>
</protein>
<evidence type="ECO:0000313" key="4">
    <source>
        <dbReference type="Proteomes" id="UP000440304"/>
    </source>
</evidence>
<feature type="domain" description="D-glucuronyl C5-epimerase C-terminal" evidence="2">
    <location>
        <begin position="120"/>
        <end position="243"/>
    </location>
</feature>
<comment type="caution">
    <text evidence="3">The sequence shown here is derived from an EMBL/GenBank/DDBJ whole genome shotgun (WGS) entry which is preliminary data.</text>
</comment>
<dbReference type="AlphaFoldDB" id="A0A6N8TNK5"/>
<dbReference type="SUPFAM" id="SSF75005">
    <property type="entry name" value="Arabinanase/levansucrase/invertase"/>
    <property type="match status" value="2"/>
</dbReference>
<sequence length="758" mass="84243">MTAWFRLALAAFLAAWTFCFSTLAFADAKLRGLQMFYGDVTHAFGTETTPEVTPCVAPRIGWQSEGKSCLDHPTKVASDGLLLILRGNRAAAAEHGQWLLDHAEWRHRGLFFPFQWDLVTFWPYEMKAPWVSGLTQGLAVGLFSYLYEATGEARWADAARTTYRSYLVDKDQGGFAGRDTDGVTFEEYPTEPATHVLNGSAVAAIALHDYARIFADDDALKLFDEATRWYENNIERYTLASSTHRTIISRYSLAPKRAEVLFRIVGAAKAKIHTLELRSDDEVIARLDIGSDGDDTMSSPTHIWNDPAYQNWGEKDSEGDETFRRYIPDQGEYNHAPFTFTIPEGVEHLSLYIEAAIEDNRSLDVQFYTGAEYMAIGQINGAAPTFTFPLGESIRAASVMEGAKPAVNPQYWDDNFQLAKILGTLSSSKPLTRVANSWRQSAQLVPFAALPDHKFEWIDEATPVLDLVPNSQESRHVEYPSVITTPDGKRILYSAIGEDGRWRIYLATSQMGENWTRQGQIFDDGTLPFTGNYAFPNVIAFEENGARRYTMVFAAASKASVTYDTLYLSHSSDGAQWSAPQAVLRDLLVLDPLLMRHPDGGFEVFYVVNEGSVQAIMSARSPDGTQWTAANSVWASRGAAKAGIYTIGGVVHKDVQLFLLEEMIADERHVWNAYCRDFTGAFIKLPGNPLHIDASGNDSPMLYGMAFENNTELGYVYYNEISALGAETGGVIRKSRVEPDELGTLDLQTCAKSGGEWP</sequence>
<dbReference type="EMBL" id="WUML01000029">
    <property type="protein sequence ID" value="MXO02720.1"/>
    <property type="molecule type" value="Genomic_DNA"/>
</dbReference>
<organism evidence="3 4">
    <name type="scientific">Shinella zoogloeoides</name>
    <name type="common">Crabtreella saccharophila</name>
    <dbReference type="NCBI Taxonomy" id="352475"/>
    <lineage>
        <taxon>Bacteria</taxon>
        <taxon>Pseudomonadati</taxon>
        <taxon>Pseudomonadota</taxon>
        <taxon>Alphaproteobacteria</taxon>
        <taxon>Hyphomicrobiales</taxon>
        <taxon>Rhizobiaceae</taxon>
        <taxon>Shinella</taxon>
    </lineage>
</organism>
<gene>
    <name evidence="3" type="ORF">GR156_20615</name>
</gene>
<name>A0A6N8TNK5_SHIZO</name>
<dbReference type="Pfam" id="PF06662">
    <property type="entry name" value="C5-epim_C"/>
    <property type="match status" value="1"/>
</dbReference>
<dbReference type="InterPro" id="IPR012341">
    <property type="entry name" value="6hp_glycosidase-like_sf"/>
</dbReference>
<feature type="signal peptide" evidence="1">
    <location>
        <begin position="1"/>
        <end position="26"/>
    </location>
</feature>